<dbReference type="Gene3D" id="3.30.1460.30">
    <property type="entry name" value="YgaC/TfoX-N like chaperone"/>
    <property type="match status" value="1"/>
</dbReference>
<reference evidence="4" key="1">
    <citation type="journal article" date="2019" name="Int. J. Syst. Evol. Microbiol.">
        <title>The Global Catalogue of Microorganisms (GCM) 10K type strain sequencing project: providing services to taxonomists for standard genome sequencing and annotation.</title>
        <authorList>
            <consortium name="The Broad Institute Genomics Platform"/>
            <consortium name="The Broad Institute Genome Sequencing Center for Infectious Disease"/>
            <person name="Wu L."/>
            <person name="Ma J."/>
        </authorList>
    </citation>
    <scope>NUCLEOTIDE SEQUENCE [LARGE SCALE GENOMIC DNA]</scope>
    <source>
        <strain evidence="4">KCTC 42182</strain>
    </source>
</reference>
<dbReference type="RefSeq" id="WP_379729578.1">
    <property type="nucleotide sequence ID" value="NZ_JBHRYJ010000006.1"/>
</dbReference>
<sequence>MAADSDYVDFVLDCMAGLGPVRPVRFFSGTGLTMDGVQFAMITKSSRLFFVVDDATRPRYQAAGMEPFWYTRSTGRREVQRWYELPEDVLMDPDELRRWAMDAIRIAATTKKPKRVKPAAVKAAKKPAAKPKTVKMSKPKAVKKTAVPKRKAAPKRKQDAR</sequence>
<dbReference type="Pfam" id="PF04993">
    <property type="entry name" value="TfoX_N"/>
    <property type="match status" value="1"/>
</dbReference>
<accession>A0ABV7VN40</accession>
<feature type="compositionally biased region" description="Basic residues" evidence="1">
    <location>
        <begin position="115"/>
        <end position="155"/>
    </location>
</feature>
<keyword evidence="4" id="KW-1185">Reference proteome</keyword>
<dbReference type="InterPro" id="IPR007076">
    <property type="entry name" value="TfoX_N"/>
</dbReference>
<feature type="domain" description="TfoX N-terminal" evidence="2">
    <location>
        <begin position="15"/>
        <end position="105"/>
    </location>
</feature>
<dbReference type="Proteomes" id="UP001595711">
    <property type="component" value="Unassembled WGS sequence"/>
</dbReference>
<evidence type="ECO:0000313" key="4">
    <source>
        <dbReference type="Proteomes" id="UP001595711"/>
    </source>
</evidence>
<dbReference type="EMBL" id="JBHRYJ010000006">
    <property type="protein sequence ID" value="MFC3677956.1"/>
    <property type="molecule type" value="Genomic_DNA"/>
</dbReference>
<proteinExistence type="predicted"/>
<evidence type="ECO:0000313" key="3">
    <source>
        <dbReference type="EMBL" id="MFC3677956.1"/>
    </source>
</evidence>
<dbReference type="SUPFAM" id="SSF159894">
    <property type="entry name" value="YgaC/TfoX-N like"/>
    <property type="match status" value="1"/>
</dbReference>
<gene>
    <name evidence="3" type="ORF">ACFOOQ_20555</name>
</gene>
<evidence type="ECO:0000259" key="2">
    <source>
        <dbReference type="Pfam" id="PF04993"/>
    </source>
</evidence>
<name>A0ABV7VN40_9PROT</name>
<evidence type="ECO:0000256" key="1">
    <source>
        <dbReference type="SAM" id="MobiDB-lite"/>
    </source>
</evidence>
<protein>
    <submittedName>
        <fullName evidence="3">TfoX/Sxy family protein</fullName>
    </submittedName>
</protein>
<organism evidence="3 4">
    <name type="scientific">Ferrovibrio xuzhouensis</name>
    <dbReference type="NCBI Taxonomy" id="1576914"/>
    <lineage>
        <taxon>Bacteria</taxon>
        <taxon>Pseudomonadati</taxon>
        <taxon>Pseudomonadota</taxon>
        <taxon>Alphaproteobacteria</taxon>
        <taxon>Rhodospirillales</taxon>
        <taxon>Rhodospirillaceae</taxon>
        <taxon>Ferrovibrio</taxon>
    </lineage>
</organism>
<comment type="caution">
    <text evidence="3">The sequence shown here is derived from an EMBL/GenBank/DDBJ whole genome shotgun (WGS) entry which is preliminary data.</text>
</comment>
<feature type="region of interest" description="Disordered" evidence="1">
    <location>
        <begin position="115"/>
        <end position="161"/>
    </location>
</feature>